<evidence type="ECO:0000256" key="1">
    <source>
        <dbReference type="SAM" id="SignalP"/>
    </source>
</evidence>
<comment type="caution">
    <text evidence="2">The sequence shown here is derived from an EMBL/GenBank/DDBJ whole genome shotgun (WGS) entry which is preliminary data.</text>
</comment>
<feature type="signal peptide" evidence="1">
    <location>
        <begin position="1"/>
        <end position="19"/>
    </location>
</feature>
<feature type="chain" id="PRO_5042187928" description="Outer membrane protein beta-barrel domain-containing protein" evidence="1">
    <location>
        <begin position="20"/>
        <end position="241"/>
    </location>
</feature>
<keyword evidence="3" id="KW-1185">Reference proteome</keyword>
<gene>
    <name evidence="2" type="ORF">HNQ88_000663</name>
</gene>
<reference evidence="2" key="1">
    <citation type="submission" date="2023-07" db="EMBL/GenBank/DDBJ databases">
        <title>Genomic Encyclopedia of Type Strains, Phase IV (KMG-IV): sequencing the most valuable type-strain genomes for metagenomic binning, comparative biology and taxonomic classification.</title>
        <authorList>
            <person name="Goeker M."/>
        </authorList>
    </citation>
    <scope>NUCLEOTIDE SEQUENCE</scope>
    <source>
        <strain evidence="2">DSM 26174</strain>
    </source>
</reference>
<evidence type="ECO:0000313" key="3">
    <source>
        <dbReference type="Proteomes" id="UP001185092"/>
    </source>
</evidence>
<accession>A0AAE4BRW7</accession>
<sequence>MKFIPLFFLIFLSPLITTAQGKVEKSKLPDPTFIPRKTWLAGGNFSYNTKKQDSVQNFITYVIKGNTYRYEVSPFGGYFVKDNFLVGLRASYRRNGGERTYESSSGTDLVVTKEISHNFTFFPMIRNYLALGKSKRFAIFNETFIGFAVGQGKETTTEAESVDCVYTDSFRLEVGMTPGMVAFINKNIAFEVQVGVLGFITEWDRSTTNQVEKSRQVTSRGNFSVNLFQLNLGVSIYLFQP</sequence>
<dbReference type="AlphaFoldDB" id="A0AAE4BRW7"/>
<organism evidence="2 3">
    <name type="scientific">Aureibacter tunicatorum</name>
    <dbReference type="NCBI Taxonomy" id="866807"/>
    <lineage>
        <taxon>Bacteria</taxon>
        <taxon>Pseudomonadati</taxon>
        <taxon>Bacteroidota</taxon>
        <taxon>Cytophagia</taxon>
        <taxon>Cytophagales</taxon>
        <taxon>Persicobacteraceae</taxon>
        <taxon>Aureibacter</taxon>
    </lineage>
</organism>
<dbReference type="Proteomes" id="UP001185092">
    <property type="component" value="Unassembled WGS sequence"/>
</dbReference>
<keyword evidence="1" id="KW-0732">Signal</keyword>
<dbReference type="EMBL" id="JAVDQD010000001">
    <property type="protein sequence ID" value="MDR6237687.1"/>
    <property type="molecule type" value="Genomic_DNA"/>
</dbReference>
<proteinExistence type="predicted"/>
<protein>
    <recommendedName>
        <fullName evidence="4">Outer membrane protein beta-barrel domain-containing protein</fullName>
    </recommendedName>
</protein>
<name>A0AAE4BRW7_9BACT</name>
<evidence type="ECO:0000313" key="2">
    <source>
        <dbReference type="EMBL" id="MDR6237687.1"/>
    </source>
</evidence>
<evidence type="ECO:0008006" key="4">
    <source>
        <dbReference type="Google" id="ProtNLM"/>
    </source>
</evidence>
<dbReference type="RefSeq" id="WP_309937153.1">
    <property type="nucleotide sequence ID" value="NZ_AP025305.1"/>
</dbReference>